<dbReference type="InterPro" id="IPR025423">
    <property type="entry name" value="TMEM205-like"/>
</dbReference>
<evidence type="ECO:0000256" key="1">
    <source>
        <dbReference type="ARBA" id="ARBA00004370"/>
    </source>
</evidence>
<dbReference type="GO" id="GO:0016020">
    <property type="term" value="C:membrane"/>
    <property type="evidence" value="ECO:0007669"/>
    <property type="project" value="UniProtKB-SubCell"/>
</dbReference>
<feature type="transmembrane region" description="Helical" evidence="6">
    <location>
        <begin position="55"/>
        <end position="74"/>
    </location>
</feature>
<keyword evidence="3 6" id="KW-1133">Transmembrane helix</keyword>
<evidence type="ECO:0000256" key="4">
    <source>
        <dbReference type="ARBA" id="ARBA00023136"/>
    </source>
</evidence>
<feature type="transmembrane region" description="Helical" evidence="6">
    <location>
        <begin position="86"/>
        <end position="103"/>
    </location>
</feature>
<dbReference type="AlphaFoldDB" id="A0AA39Y170"/>
<evidence type="ECO:0000256" key="3">
    <source>
        <dbReference type="ARBA" id="ARBA00022989"/>
    </source>
</evidence>
<accession>A0AA39Y170</accession>
<keyword evidence="4 6" id="KW-0472">Membrane</keyword>
<dbReference type="Pfam" id="PF13664">
    <property type="entry name" value="DUF4149"/>
    <property type="match status" value="1"/>
</dbReference>
<dbReference type="Proteomes" id="UP001174936">
    <property type="component" value="Unassembled WGS sequence"/>
</dbReference>
<comment type="caution">
    <text evidence="8">The sequence shown here is derived from an EMBL/GenBank/DDBJ whole genome shotgun (WGS) entry which is preliminary data.</text>
</comment>
<dbReference type="PANTHER" id="PTHR23241:SF102">
    <property type="entry name" value="LD23009P"/>
    <property type="match status" value="1"/>
</dbReference>
<organism evidence="8 9">
    <name type="scientific">Cercophora newfieldiana</name>
    <dbReference type="NCBI Taxonomy" id="92897"/>
    <lineage>
        <taxon>Eukaryota</taxon>
        <taxon>Fungi</taxon>
        <taxon>Dikarya</taxon>
        <taxon>Ascomycota</taxon>
        <taxon>Pezizomycotina</taxon>
        <taxon>Sordariomycetes</taxon>
        <taxon>Sordariomycetidae</taxon>
        <taxon>Sordariales</taxon>
        <taxon>Lasiosphaeriaceae</taxon>
        <taxon>Cercophora</taxon>
    </lineage>
</organism>
<name>A0AA39Y170_9PEZI</name>
<feature type="compositionally biased region" description="Basic and acidic residues" evidence="5">
    <location>
        <begin position="113"/>
        <end position="126"/>
    </location>
</feature>
<feature type="transmembrane region" description="Helical" evidence="6">
    <location>
        <begin position="153"/>
        <end position="173"/>
    </location>
</feature>
<comment type="subcellular location">
    <subcellularLocation>
        <location evidence="1">Membrane</location>
    </subcellularLocation>
</comment>
<dbReference type="PANTHER" id="PTHR23241">
    <property type="entry name" value="LATE EMBRYOGENESIS ABUNDANT PLANTS LEA-RELATED"/>
    <property type="match status" value="1"/>
</dbReference>
<evidence type="ECO:0000256" key="6">
    <source>
        <dbReference type="SAM" id="Phobius"/>
    </source>
</evidence>
<dbReference type="InterPro" id="IPR053009">
    <property type="entry name" value="Xanthocillin_Biosynth-Assoc"/>
</dbReference>
<proteinExistence type="predicted"/>
<feature type="region of interest" description="Disordered" evidence="5">
    <location>
        <begin position="113"/>
        <end position="134"/>
    </location>
</feature>
<sequence length="184" mass="20777">MDSLRLGSVLAPAHLLFYSTLLGTELYQSFVMTKVCYQSLPRSAFTTLQKRVFPLYFKGQTMLLLLAATTIPPHGPLTLLQNKLDWIPFAVAGLTAVLNLIVYEPRTRSAMVERVHQETRDRRQQDTDYGTVESVENGPSVEMKKLNRLFSKNHAMCIHLNLISMVAMLFYGARLASRINITTA</sequence>
<protein>
    <recommendedName>
        <fullName evidence="7">TMEM205-like domain-containing protein</fullName>
    </recommendedName>
</protein>
<evidence type="ECO:0000259" key="7">
    <source>
        <dbReference type="Pfam" id="PF13664"/>
    </source>
</evidence>
<evidence type="ECO:0000313" key="8">
    <source>
        <dbReference type="EMBL" id="KAK0644116.1"/>
    </source>
</evidence>
<keyword evidence="9" id="KW-1185">Reference proteome</keyword>
<dbReference type="EMBL" id="JAULSV010000005">
    <property type="protein sequence ID" value="KAK0644116.1"/>
    <property type="molecule type" value="Genomic_DNA"/>
</dbReference>
<evidence type="ECO:0000256" key="5">
    <source>
        <dbReference type="SAM" id="MobiDB-lite"/>
    </source>
</evidence>
<evidence type="ECO:0000256" key="2">
    <source>
        <dbReference type="ARBA" id="ARBA00022692"/>
    </source>
</evidence>
<gene>
    <name evidence="8" type="ORF">B0T16DRAFT_430404</name>
</gene>
<keyword evidence="2 6" id="KW-0812">Transmembrane</keyword>
<reference evidence="8" key="1">
    <citation type="submission" date="2023-06" db="EMBL/GenBank/DDBJ databases">
        <title>Genome-scale phylogeny and comparative genomics of the fungal order Sordariales.</title>
        <authorList>
            <consortium name="Lawrence Berkeley National Laboratory"/>
            <person name="Hensen N."/>
            <person name="Bonometti L."/>
            <person name="Westerberg I."/>
            <person name="Brannstrom I.O."/>
            <person name="Guillou S."/>
            <person name="Cros-Aarteil S."/>
            <person name="Calhoun S."/>
            <person name="Haridas S."/>
            <person name="Kuo A."/>
            <person name="Mondo S."/>
            <person name="Pangilinan J."/>
            <person name="Riley R."/>
            <person name="Labutti K."/>
            <person name="Andreopoulos B."/>
            <person name="Lipzen A."/>
            <person name="Chen C."/>
            <person name="Yanf M."/>
            <person name="Daum C."/>
            <person name="Ng V."/>
            <person name="Clum A."/>
            <person name="Steindorff A."/>
            <person name="Ohm R."/>
            <person name="Martin F."/>
            <person name="Silar P."/>
            <person name="Natvig D."/>
            <person name="Lalanne C."/>
            <person name="Gautier V."/>
            <person name="Ament-Velasquez S.L."/>
            <person name="Kruys A."/>
            <person name="Hutchinson M.I."/>
            <person name="Powell A.J."/>
            <person name="Barry K."/>
            <person name="Miller A.N."/>
            <person name="Grigoriev I.V."/>
            <person name="Debuchy R."/>
            <person name="Gladieux P."/>
            <person name="Thoren M.H."/>
            <person name="Johannesson H."/>
        </authorList>
    </citation>
    <scope>NUCLEOTIDE SEQUENCE</scope>
    <source>
        <strain evidence="8">SMH2532-1</strain>
    </source>
</reference>
<evidence type="ECO:0000313" key="9">
    <source>
        <dbReference type="Proteomes" id="UP001174936"/>
    </source>
</evidence>
<feature type="domain" description="TMEM205-like" evidence="7">
    <location>
        <begin position="16"/>
        <end position="115"/>
    </location>
</feature>